<feature type="chain" id="PRO_5046867517" evidence="1">
    <location>
        <begin position="21"/>
        <end position="80"/>
    </location>
</feature>
<evidence type="ECO:0000313" key="2">
    <source>
        <dbReference type="EMBL" id="MEL0659946.1"/>
    </source>
</evidence>
<dbReference type="EMBL" id="JBAKBA010000029">
    <property type="protein sequence ID" value="MEL0659946.1"/>
    <property type="molecule type" value="Genomic_DNA"/>
</dbReference>
<proteinExistence type="predicted"/>
<dbReference type="RefSeq" id="WP_341628452.1">
    <property type="nucleotide sequence ID" value="NZ_JBAKBA010000029.1"/>
</dbReference>
<keyword evidence="1" id="KW-0732">Signal</keyword>
<organism evidence="2 3">
    <name type="scientific">Psychromonas arctica</name>
    <dbReference type="NCBI Taxonomy" id="168275"/>
    <lineage>
        <taxon>Bacteria</taxon>
        <taxon>Pseudomonadati</taxon>
        <taxon>Pseudomonadota</taxon>
        <taxon>Gammaproteobacteria</taxon>
        <taxon>Alteromonadales</taxon>
        <taxon>Psychromonadaceae</taxon>
        <taxon>Psychromonas</taxon>
    </lineage>
</organism>
<evidence type="ECO:0000256" key="1">
    <source>
        <dbReference type="SAM" id="SignalP"/>
    </source>
</evidence>
<sequence>MLNKIILFTCVLIISSNIMAKQNTKVSKSLCLKIDEKIMTAKKNMRVIYTDKKGHKLRSKLKALQKKKAYCKISRFPTSS</sequence>
<accession>A0ABU9HED9</accession>
<protein>
    <submittedName>
        <fullName evidence="2">Uncharacterized protein</fullName>
    </submittedName>
</protein>
<feature type="signal peptide" evidence="1">
    <location>
        <begin position="1"/>
        <end position="20"/>
    </location>
</feature>
<name>A0ABU9HED9_9GAMM</name>
<comment type="caution">
    <text evidence="2">The sequence shown here is derived from an EMBL/GenBank/DDBJ whole genome shotgun (WGS) entry which is preliminary data.</text>
</comment>
<evidence type="ECO:0000313" key="3">
    <source>
        <dbReference type="Proteomes" id="UP001366060"/>
    </source>
</evidence>
<reference evidence="2 3" key="1">
    <citation type="submission" date="2024-02" db="EMBL/GenBank/DDBJ databases">
        <title>Bacteria isolated from the canopy kelp, Nereocystis luetkeana.</title>
        <authorList>
            <person name="Pfister C.A."/>
            <person name="Younker I.T."/>
            <person name="Light S.H."/>
        </authorList>
    </citation>
    <scope>NUCLEOTIDE SEQUENCE [LARGE SCALE GENOMIC DNA]</scope>
    <source>
        <strain evidence="2 3">TI.2.07</strain>
    </source>
</reference>
<gene>
    <name evidence="2" type="ORF">V6255_12440</name>
</gene>
<dbReference type="Proteomes" id="UP001366060">
    <property type="component" value="Unassembled WGS sequence"/>
</dbReference>
<keyword evidence="3" id="KW-1185">Reference proteome</keyword>